<comment type="caution">
    <text evidence="1">The sequence shown here is derived from an EMBL/GenBank/DDBJ whole genome shotgun (WGS) entry which is preliminary data.</text>
</comment>
<name>A0ACB7XDS5_9ERIC</name>
<protein>
    <submittedName>
        <fullName evidence="1">Uncharacterized protein</fullName>
    </submittedName>
</protein>
<sequence length="644" mass="73524">MSSSLIITCNLPLLLCKSNKLSVLDELNDTNKPNPSTAKFPNRMVSCSLSRSSPITLSKSCSIRDLVSSIGNTMLDWAEEEEEEEEEEASITPQLDAVVKVFCVMADFSSPWGCENKFSDGTGLIVSGRRVLTTAHSVDNPSLVTLKKHNCDTSYTATVLAIAPECDLAMLTVHDDEFWKGVKPVEFGNMPSPMEKVTIAGCREDRDYLSLMTARVTRLGMTHYSFWGTKLLAFQVHVARKGVICGGPVFDELCKCVGMEFQSEGNKSDVIPAEVTKHFIQDYDTNGAYTGLPLLGIKWRKMESPYLRDFMKMEHDEQGVLITEVKPNYPESVILKPYDVILSIDGININNDGTVPFLRGQQIEFSYLIGRKYNGDKIVIKVRRGSEIREFITELATHKQFVRANVTGRPRRYYIIGGFIFTALSIPYMRVMDARYYRYMTVDEDELFSQALYEERVVLCQVLKDDINAGYDKERLVQNQVLVTFNDKPVEGLKSLVSMVEICNEDFMKFTFGNHKTVVLPTNIARSRTPNILKAHNIVEPVFPEWKRKRDNRDREGRIYWRWRWSGGWLVARAEGWEVRAGREGYRVRMACGRGCDSGEVAERVLVWNPTSVDDFESEVWKLRRVWSSVVGLEREVREKKQRR</sequence>
<gene>
    <name evidence="1" type="ORF">Vadar_032583</name>
</gene>
<reference evidence="1 2" key="1">
    <citation type="journal article" date="2021" name="Hortic Res">
        <title>High-quality reference genome and annotation aids understanding of berry development for evergreen blueberry (Vaccinium darrowii).</title>
        <authorList>
            <person name="Yu J."/>
            <person name="Hulse-Kemp A.M."/>
            <person name="Babiker E."/>
            <person name="Staton M."/>
        </authorList>
    </citation>
    <scope>NUCLEOTIDE SEQUENCE [LARGE SCALE GENOMIC DNA]</scope>
    <source>
        <strain evidence="2">cv. NJ 8807/NJ 8810</strain>
        <tissue evidence="1">Young leaf</tissue>
    </source>
</reference>
<dbReference type="Proteomes" id="UP000828048">
    <property type="component" value="Chromosome 6"/>
</dbReference>
<organism evidence="1 2">
    <name type="scientific">Vaccinium darrowii</name>
    <dbReference type="NCBI Taxonomy" id="229202"/>
    <lineage>
        <taxon>Eukaryota</taxon>
        <taxon>Viridiplantae</taxon>
        <taxon>Streptophyta</taxon>
        <taxon>Embryophyta</taxon>
        <taxon>Tracheophyta</taxon>
        <taxon>Spermatophyta</taxon>
        <taxon>Magnoliopsida</taxon>
        <taxon>eudicotyledons</taxon>
        <taxon>Gunneridae</taxon>
        <taxon>Pentapetalae</taxon>
        <taxon>asterids</taxon>
        <taxon>Ericales</taxon>
        <taxon>Ericaceae</taxon>
        <taxon>Vaccinioideae</taxon>
        <taxon>Vaccinieae</taxon>
        <taxon>Vaccinium</taxon>
    </lineage>
</organism>
<evidence type="ECO:0000313" key="1">
    <source>
        <dbReference type="EMBL" id="KAH7838911.1"/>
    </source>
</evidence>
<dbReference type="EMBL" id="CM037156">
    <property type="protein sequence ID" value="KAH7838911.1"/>
    <property type="molecule type" value="Genomic_DNA"/>
</dbReference>
<keyword evidence="2" id="KW-1185">Reference proteome</keyword>
<accession>A0ACB7XDS5</accession>
<proteinExistence type="predicted"/>
<evidence type="ECO:0000313" key="2">
    <source>
        <dbReference type="Proteomes" id="UP000828048"/>
    </source>
</evidence>